<gene>
    <name evidence="2" type="ORF">PACLA_8A035509</name>
</gene>
<keyword evidence="3" id="KW-1185">Reference proteome</keyword>
<feature type="region of interest" description="Disordered" evidence="1">
    <location>
        <begin position="156"/>
        <end position="181"/>
    </location>
</feature>
<dbReference type="Proteomes" id="UP001152795">
    <property type="component" value="Unassembled WGS sequence"/>
</dbReference>
<evidence type="ECO:0000313" key="3">
    <source>
        <dbReference type="Proteomes" id="UP001152795"/>
    </source>
</evidence>
<dbReference type="EMBL" id="CACRXK020011948">
    <property type="protein sequence ID" value="CAB4022393.1"/>
    <property type="molecule type" value="Genomic_DNA"/>
</dbReference>
<sequence length="252" mass="27345">MVSCFLYRPNSNLFYLPQKSGHSSRDSPNNRVNNAPVVNQNNVDPGTVNTIVLPSNPGQNTAHANKTTLHASETISTPSDRVDVAPTPMHMHLASHMVDHPSAVAPAGDPPVEGTHSKAYAEAIKEPLKPSHNAPEASSDDDEEFVDVAEFPMAVDPVLHKRDRSDRDSSDNSASHLDTRSKALIVGTETSGDGNLKDLFSPNLFSSLHDEAADLPLLVTDDGYRCCEHQFFSPTSEAPWWRSIHCPTGTFG</sequence>
<organism evidence="2 3">
    <name type="scientific">Paramuricea clavata</name>
    <name type="common">Red gorgonian</name>
    <name type="synonym">Violescent sea-whip</name>
    <dbReference type="NCBI Taxonomy" id="317549"/>
    <lineage>
        <taxon>Eukaryota</taxon>
        <taxon>Metazoa</taxon>
        <taxon>Cnidaria</taxon>
        <taxon>Anthozoa</taxon>
        <taxon>Octocorallia</taxon>
        <taxon>Malacalcyonacea</taxon>
        <taxon>Plexauridae</taxon>
        <taxon>Paramuricea</taxon>
    </lineage>
</organism>
<name>A0A7D9KZ07_PARCT</name>
<accession>A0A7D9KZ07</accession>
<proteinExistence type="predicted"/>
<feature type="compositionally biased region" description="Basic and acidic residues" evidence="1">
    <location>
        <begin position="158"/>
        <end position="170"/>
    </location>
</feature>
<feature type="region of interest" description="Disordered" evidence="1">
    <location>
        <begin position="18"/>
        <end position="44"/>
    </location>
</feature>
<reference evidence="2" key="1">
    <citation type="submission" date="2020-04" db="EMBL/GenBank/DDBJ databases">
        <authorList>
            <person name="Alioto T."/>
            <person name="Alioto T."/>
            <person name="Gomez Garrido J."/>
        </authorList>
    </citation>
    <scope>NUCLEOTIDE SEQUENCE</scope>
    <source>
        <strain evidence="2">A484AB</strain>
    </source>
</reference>
<evidence type="ECO:0000313" key="2">
    <source>
        <dbReference type="EMBL" id="CAB4022393.1"/>
    </source>
</evidence>
<evidence type="ECO:0000256" key="1">
    <source>
        <dbReference type="SAM" id="MobiDB-lite"/>
    </source>
</evidence>
<dbReference type="AlphaFoldDB" id="A0A7D9KZ07"/>
<protein>
    <submittedName>
        <fullName evidence="2">Uncharacterized protein</fullName>
    </submittedName>
</protein>
<comment type="caution">
    <text evidence="2">The sequence shown here is derived from an EMBL/GenBank/DDBJ whole genome shotgun (WGS) entry which is preliminary data.</text>
</comment>
<feature type="compositionally biased region" description="Low complexity" evidence="1">
    <location>
        <begin position="29"/>
        <end position="43"/>
    </location>
</feature>